<dbReference type="EMBL" id="BLXT01003724">
    <property type="protein sequence ID" value="GFO03292.1"/>
    <property type="molecule type" value="Genomic_DNA"/>
</dbReference>
<dbReference type="Proteomes" id="UP000735302">
    <property type="component" value="Unassembled WGS sequence"/>
</dbReference>
<protein>
    <submittedName>
        <fullName evidence="2">Uncharacterized protein</fullName>
    </submittedName>
</protein>
<keyword evidence="1" id="KW-0472">Membrane</keyword>
<feature type="transmembrane region" description="Helical" evidence="1">
    <location>
        <begin position="20"/>
        <end position="39"/>
    </location>
</feature>
<keyword evidence="3" id="KW-1185">Reference proteome</keyword>
<reference evidence="2 3" key="1">
    <citation type="journal article" date="2021" name="Elife">
        <title>Chloroplast acquisition without the gene transfer in kleptoplastic sea slugs, Plakobranchus ocellatus.</title>
        <authorList>
            <person name="Maeda T."/>
            <person name="Takahashi S."/>
            <person name="Yoshida T."/>
            <person name="Shimamura S."/>
            <person name="Takaki Y."/>
            <person name="Nagai Y."/>
            <person name="Toyoda A."/>
            <person name="Suzuki Y."/>
            <person name="Arimoto A."/>
            <person name="Ishii H."/>
            <person name="Satoh N."/>
            <person name="Nishiyama T."/>
            <person name="Hasebe M."/>
            <person name="Maruyama T."/>
            <person name="Minagawa J."/>
            <person name="Obokata J."/>
            <person name="Shigenobu S."/>
        </authorList>
    </citation>
    <scope>NUCLEOTIDE SEQUENCE [LARGE SCALE GENOMIC DNA]</scope>
</reference>
<evidence type="ECO:0000313" key="3">
    <source>
        <dbReference type="Proteomes" id="UP000735302"/>
    </source>
</evidence>
<name>A0AAV4A7P1_9GAST</name>
<organism evidence="2 3">
    <name type="scientific">Plakobranchus ocellatus</name>
    <dbReference type="NCBI Taxonomy" id="259542"/>
    <lineage>
        <taxon>Eukaryota</taxon>
        <taxon>Metazoa</taxon>
        <taxon>Spiralia</taxon>
        <taxon>Lophotrochozoa</taxon>
        <taxon>Mollusca</taxon>
        <taxon>Gastropoda</taxon>
        <taxon>Heterobranchia</taxon>
        <taxon>Euthyneura</taxon>
        <taxon>Panpulmonata</taxon>
        <taxon>Sacoglossa</taxon>
        <taxon>Placobranchoidea</taxon>
        <taxon>Plakobranchidae</taxon>
        <taxon>Plakobranchus</taxon>
    </lineage>
</organism>
<keyword evidence="1" id="KW-1133">Transmembrane helix</keyword>
<proteinExistence type="predicted"/>
<keyword evidence="1" id="KW-0812">Transmembrane</keyword>
<dbReference type="AlphaFoldDB" id="A0AAV4A7P1"/>
<gene>
    <name evidence="2" type="ORF">PoB_002979700</name>
</gene>
<sequence>MPYLYVRGTFIATNKLDTVSALIFATILCTVLFAAMVTADGNPLAESCGQVCGQTCDIIKQVFSVFSVFLGPFVNTGFALCTQGCSFVCGIFG</sequence>
<evidence type="ECO:0000313" key="2">
    <source>
        <dbReference type="EMBL" id="GFO03292.1"/>
    </source>
</evidence>
<evidence type="ECO:0000256" key="1">
    <source>
        <dbReference type="SAM" id="Phobius"/>
    </source>
</evidence>
<accession>A0AAV4A7P1</accession>
<comment type="caution">
    <text evidence="2">The sequence shown here is derived from an EMBL/GenBank/DDBJ whole genome shotgun (WGS) entry which is preliminary data.</text>
</comment>